<dbReference type="PANTHER" id="PTHR11620">
    <property type="entry name" value="60S RIBOSOMAL PROTEIN L23A"/>
    <property type="match status" value="1"/>
</dbReference>
<accession>A0A366IDS9</accession>
<evidence type="ECO:0000313" key="8">
    <source>
        <dbReference type="EMBL" id="RBP67402.1"/>
    </source>
</evidence>
<keyword evidence="3 6" id="KW-0694">RNA-binding</keyword>
<evidence type="ECO:0000256" key="2">
    <source>
        <dbReference type="ARBA" id="ARBA00022730"/>
    </source>
</evidence>
<name>A0A366IDS9_9FIRM</name>
<dbReference type="InterPro" id="IPR012678">
    <property type="entry name" value="Ribosomal_uL23/eL15/eS24_sf"/>
</dbReference>
<evidence type="ECO:0000256" key="6">
    <source>
        <dbReference type="HAMAP-Rule" id="MF_01369"/>
    </source>
</evidence>
<keyword evidence="9" id="KW-1185">Reference proteome</keyword>
<dbReference type="FunFam" id="3.30.70.330:FF:000001">
    <property type="entry name" value="50S ribosomal protein L23"/>
    <property type="match status" value="1"/>
</dbReference>
<dbReference type="NCBIfam" id="NF004363">
    <property type="entry name" value="PRK05738.2-4"/>
    <property type="match status" value="1"/>
</dbReference>
<dbReference type="GO" id="GO:0019843">
    <property type="term" value="F:rRNA binding"/>
    <property type="evidence" value="ECO:0007669"/>
    <property type="project" value="UniProtKB-UniRule"/>
</dbReference>
<proteinExistence type="inferred from homology"/>
<evidence type="ECO:0000256" key="5">
    <source>
        <dbReference type="ARBA" id="ARBA00023274"/>
    </source>
</evidence>
<dbReference type="GO" id="GO:0005840">
    <property type="term" value="C:ribosome"/>
    <property type="evidence" value="ECO:0007669"/>
    <property type="project" value="UniProtKB-KW"/>
</dbReference>
<evidence type="ECO:0000256" key="1">
    <source>
        <dbReference type="ARBA" id="ARBA00006700"/>
    </source>
</evidence>
<dbReference type="InterPro" id="IPR013025">
    <property type="entry name" value="Ribosomal_uL23-like"/>
</dbReference>
<comment type="subunit">
    <text evidence="6">Part of the 50S ribosomal subunit. Contacts protein L29, and trigger factor when it is bound to the ribosome.</text>
</comment>
<dbReference type="Proteomes" id="UP000253490">
    <property type="component" value="Unassembled WGS sequence"/>
</dbReference>
<dbReference type="GO" id="GO:0006412">
    <property type="term" value="P:translation"/>
    <property type="evidence" value="ECO:0007669"/>
    <property type="project" value="UniProtKB-UniRule"/>
</dbReference>
<keyword evidence="2 6" id="KW-0699">rRNA-binding</keyword>
<keyword evidence="5 6" id="KW-0687">Ribonucleoprotein</keyword>
<dbReference type="OrthoDB" id="9793353at2"/>
<comment type="caution">
    <text evidence="8">The sequence shown here is derived from an EMBL/GenBank/DDBJ whole genome shotgun (WGS) entry which is preliminary data.</text>
</comment>
<dbReference type="GO" id="GO:0003735">
    <property type="term" value="F:structural constituent of ribosome"/>
    <property type="evidence" value="ECO:0007669"/>
    <property type="project" value="InterPro"/>
</dbReference>
<dbReference type="Pfam" id="PF00276">
    <property type="entry name" value="Ribosomal_L23"/>
    <property type="match status" value="1"/>
</dbReference>
<comment type="function">
    <text evidence="6">One of the early assembly proteins it binds 23S rRNA. One of the proteins that surrounds the polypeptide exit tunnel on the outside of the ribosome. Forms the main docking site for trigger factor binding to the ribosome.</text>
</comment>
<keyword evidence="4 6" id="KW-0689">Ribosomal protein</keyword>
<dbReference type="Gene3D" id="3.30.70.330">
    <property type="match status" value="1"/>
</dbReference>
<evidence type="ECO:0000313" key="9">
    <source>
        <dbReference type="Proteomes" id="UP000253490"/>
    </source>
</evidence>
<dbReference type="InterPro" id="IPR001014">
    <property type="entry name" value="Ribosomal_uL23_CS"/>
</dbReference>
<dbReference type="PROSITE" id="PS00050">
    <property type="entry name" value="RIBOSOMAL_L23"/>
    <property type="match status" value="1"/>
</dbReference>
<reference evidence="8 9" key="1">
    <citation type="submission" date="2018-06" db="EMBL/GenBank/DDBJ databases">
        <title>Genomic Encyclopedia of Type Strains, Phase IV (KMG-IV): sequencing the most valuable type-strain genomes for metagenomic binning, comparative biology and taxonomic classification.</title>
        <authorList>
            <person name="Goeker M."/>
        </authorList>
    </citation>
    <scope>NUCLEOTIDE SEQUENCE [LARGE SCALE GENOMIC DNA]</scope>
    <source>
        <strain evidence="8 9">DSM 22112</strain>
    </source>
</reference>
<comment type="similarity">
    <text evidence="1 6 7">Belongs to the universal ribosomal protein uL23 family.</text>
</comment>
<dbReference type="NCBIfam" id="NF004366">
    <property type="entry name" value="PRK05738.3-2"/>
    <property type="match status" value="1"/>
</dbReference>
<evidence type="ECO:0000256" key="3">
    <source>
        <dbReference type="ARBA" id="ARBA00022884"/>
    </source>
</evidence>
<dbReference type="RefSeq" id="WP_113919963.1">
    <property type="nucleotide sequence ID" value="NZ_QNRX01000004.1"/>
</dbReference>
<evidence type="ECO:0000256" key="7">
    <source>
        <dbReference type="RuleBase" id="RU003934"/>
    </source>
</evidence>
<gene>
    <name evidence="6" type="primary">rplW</name>
    <name evidence="8" type="ORF">DES36_104104</name>
</gene>
<dbReference type="InterPro" id="IPR012677">
    <property type="entry name" value="Nucleotide-bd_a/b_plait_sf"/>
</dbReference>
<sequence>MLSPHDIIVKPIVTEKSMDDMAEKKYTFKVMKKANKVQIANAVEAVFGVKVEKVYTMNMTGKKKRMGRFVGKRSDWKKAIVKLTEDSKEIQFFEGL</sequence>
<dbReference type="EMBL" id="QNRX01000004">
    <property type="protein sequence ID" value="RBP67402.1"/>
    <property type="molecule type" value="Genomic_DNA"/>
</dbReference>
<organism evidence="8 9">
    <name type="scientific">Alkalibaculum bacchi</name>
    <dbReference type="NCBI Taxonomy" id="645887"/>
    <lineage>
        <taxon>Bacteria</taxon>
        <taxon>Bacillati</taxon>
        <taxon>Bacillota</taxon>
        <taxon>Clostridia</taxon>
        <taxon>Eubacteriales</taxon>
        <taxon>Eubacteriaceae</taxon>
        <taxon>Alkalibaculum</taxon>
    </lineage>
</organism>
<evidence type="ECO:0000256" key="4">
    <source>
        <dbReference type="ARBA" id="ARBA00022980"/>
    </source>
</evidence>
<dbReference type="GO" id="GO:1990904">
    <property type="term" value="C:ribonucleoprotein complex"/>
    <property type="evidence" value="ECO:0007669"/>
    <property type="project" value="UniProtKB-KW"/>
</dbReference>
<dbReference type="SUPFAM" id="SSF54189">
    <property type="entry name" value="Ribosomal proteins S24e, L23 and L15e"/>
    <property type="match status" value="1"/>
</dbReference>
<protein>
    <recommendedName>
        <fullName evidence="6">Large ribosomal subunit protein uL23</fullName>
    </recommendedName>
</protein>
<dbReference type="AlphaFoldDB" id="A0A366IDS9"/>
<dbReference type="HAMAP" id="MF_01369_B">
    <property type="entry name" value="Ribosomal_uL23_B"/>
    <property type="match status" value="1"/>
</dbReference>